<comment type="caution">
    <text evidence="3">The sequence shown here is derived from an EMBL/GenBank/DDBJ whole genome shotgun (WGS) entry which is preliminary data.</text>
</comment>
<evidence type="ECO:0000259" key="1">
    <source>
        <dbReference type="Pfam" id="PF00483"/>
    </source>
</evidence>
<dbReference type="GO" id="GO:0016853">
    <property type="term" value="F:isomerase activity"/>
    <property type="evidence" value="ECO:0007669"/>
    <property type="project" value="UniProtKB-KW"/>
</dbReference>
<feature type="domain" description="MannoseP isomerase/GMP-like beta-helix" evidence="2">
    <location>
        <begin position="300"/>
        <end position="347"/>
    </location>
</feature>
<dbReference type="SUPFAM" id="SSF53448">
    <property type="entry name" value="Nucleotide-diphospho-sugar transferases"/>
    <property type="match status" value="1"/>
</dbReference>
<dbReference type="InterPro" id="IPR054566">
    <property type="entry name" value="ManC/GMP-like_b-helix"/>
</dbReference>
<dbReference type="InterPro" id="IPR049577">
    <property type="entry name" value="GMPP_N"/>
</dbReference>
<accession>A0A2P8GA41</accession>
<dbReference type="PANTHER" id="PTHR46390:SF1">
    <property type="entry name" value="MANNOSE-1-PHOSPHATE GUANYLYLTRANSFERASE"/>
    <property type="match status" value="1"/>
</dbReference>
<gene>
    <name evidence="3" type="ORF">CLV42_105202</name>
</gene>
<feature type="domain" description="Nucleotidyl transferase" evidence="1">
    <location>
        <begin position="24"/>
        <end position="287"/>
    </location>
</feature>
<dbReference type="AlphaFoldDB" id="A0A2P8GA41"/>
<dbReference type="GO" id="GO:0009298">
    <property type="term" value="P:GDP-mannose biosynthetic process"/>
    <property type="evidence" value="ECO:0007669"/>
    <property type="project" value="TreeGrafter"/>
</dbReference>
<dbReference type="Pfam" id="PF00483">
    <property type="entry name" value="NTP_transferase"/>
    <property type="match status" value="1"/>
</dbReference>
<evidence type="ECO:0000313" key="3">
    <source>
        <dbReference type="EMBL" id="PSL30841.1"/>
    </source>
</evidence>
<dbReference type="GO" id="GO:0004475">
    <property type="term" value="F:mannose-1-phosphate guanylyltransferase (GTP) activity"/>
    <property type="evidence" value="ECO:0007669"/>
    <property type="project" value="InterPro"/>
</dbReference>
<dbReference type="SUPFAM" id="SSF159283">
    <property type="entry name" value="Guanosine diphospho-D-mannose pyrophosphorylase/mannose-6-phosphate isomerase linker domain"/>
    <property type="match status" value="1"/>
</dbReference>
<dbReference type="EMBL" id="PYGK01000005">
    <property type="protein sequence ID" value="PSL30841.1"/>
    <property type="molecule type" value="Genomic_DNA"/>
</dbReference>
<dbReference type="InterPro" id="IPR005835">
    <property type="entry name" value="NTP_transferase_dom"/>
</dbReference>
<dbReference type="InterPro" id="IPR029044">
    <property type="entry name" value="Nucleotide-diphossugar_trans"/>
</dbReference>
<name>A0A2P8GA41_9BACT</name>
<dbReference type="CDD" id="cd02509">
    <property type="entry name" value="GDP-M1P_Guanylyltransferase"/>
    <property type="match status" value="1"/>
</dbReference>
<sequence>MPAPVKWALEILFNISSLNTMLHVLLCGGSGTRLWPLSNKQTPKQLLPLFDGQSLLQLTWVRNSTFCEHVMAVVNEQQSEMVSKQLGEAGAQHVQMMEEPVGRNTAAAIALAAFSAPPETILLITPADHLIGTPDLYAETIKKAGELATEGHLVTIGLQPAYPETGYGYIQYTGYDVVRFTEKPNKVTAEAMLQSGDYLWNSGIFCGKAGVLLQQLLEHAPEIYAAAAEAALIWRETGSIPLAAMEAIPSDSIDYAVLEKSNIVKVVPSAMQWSDVGGYEALAEALASHYRYSNHQAVFIESDPVNSMVIGKDKLVALVGVENVVVVNTPEVLLILQKGKGQEVKQLHQWVKENRPELL</sequence>
<reference evidence="3 4" key="1">
    <citation type="submission" date="2018-03" db="EMBL/GenBank/DDBJ databases">
        <title>Genomic Encyclopedia of Archaeal and Bacterial Type Strains, Phase II (KMG-II): from individual species to whole genera.</title>
        <authorList>
            <person name="Goeker M."/>
        </authorList>
    </citation>
    <scope>NUCLEOTIDE SEQUENCE [LARGE SCALE GENOMIC DNA]</scope>
    <source>
        <strain evidence="3 4">DSM 18107</strain>
    </source>
</reference>
<dbReference type="Pfam" id="PF22640">
    <property type="entry name" value="ManC_GMP_beta-helix"/>
    <property type="match status" value="1"/>
</dbReference>
<dbReference type="PANTHER" id="PTHR46390">
    <property type="entry name" value="MANNOSE-1-PHOSPHATE GUANYLYLTRANSFERASE"/>
    <property type="match status" value="1"/>
</dbReference>
<dbReference type="Proteomes" id="UP000240978">
    <property type="component" value="Unassembled WGS sequence"/>
</dbReference>
<dbReference type="OrthoDB" id="9806359at2"/>
<protein>
    <submittedName>
        <fullName evidence="3">Mannose-6-phosphate isomerase type 2</fullName>
    </submittedName>
</protein>
<keyword evidence="3" id="KW-0413">Isomerase</keyword>
<proteinExistence type="predicted"/>
<dbReference type="InterPro" id="IPR051161">
    <property type="entry name" value="Mannose-6P_isomerase_type2"/>
</dbReference>
<evidence type="ECO:0000259" key="2">
    <source>
        <dbReference type="Pfam" id="PF22640"/>
    </source>
</evidence>
<dbReference type="Gene3D" id="3.90.550.10">
    <property type="entry name" value="Spore Coat Polysaccharide Biosynthesis Protein SpsA, Chain A"/>
    <property type="match status" value="1"/>
</dbReference>
<keyword evidence="4" id="KW-1185">Reference proteome</keyword>
<organism evidence="3 4">
    <name type="scientific">Chitinophaga ginsengisoli</name>
    <dbReference type="NCBI Taxonomy" id="363837"/>
    <lineage>
        <taxon>Bacteria</taxon>
        <taxon>Pseudomonadati</taxon>
        <taxon>Bacteroidota</taxon>
        <taxon>Chitinophagia</taxon>
        <taxon>Chitinophagales</taxon>
        <taxon>Chitinophagaceae</taxon>
        <taxon>Chitinophaga</taxon>
    </lineage>
</organism>
<evidence type="ECO:0000313" key="4">
    <source>
        <dbReference type="Proteomes" id="UP000240978"/>
    </source>
</evidence>